<dbReference type="InterPro" id="IPR013785">
    <property type="entry name" value="Aldolase_TIM"/>
</dbReference>
<evidence type="ECO:0000256" key="4">
    <source>
        <dbReference type="PIRSR" id="PIRSR001365-1"/>
    </source>
</evidence>
<keyword evidence="2" id="KW-0704">Schiff base</keyword>
<sequence length="314" mass="33635">MSPQALGKGIYVPIPTFFKDNEDLDLETLEKHLTFLSNTGLAGIIFMGSTGEAIHLTDEERIAMIETGKKVLSKTDPSLKIIAGAGAPSARGTIKLCKDAAKAGADYVMVLPPSYYLNRIDKASLTAFFHKVGDESPLPIIIYNYPGVCQGVDIKVDLLTELSHHPNIVGVKGTDGNIGKVGYLAEHTDASEFTLLAGSSDFHLPALTVGAIGCVPGLGNIAPTAIVKVQQLFEEGNLKEASALQKKLVKPDDALNRWYGLSGLKGGMDEVLGYGGPLRNPLQRLTKKESQIVAEGVQPAWEVEQQLRREAGSQ</sequence>
<protein>
    <recommendedName>
        <fullName evidence="8">Dihydrodipicolinate synthase</fullName>
    </recommendedName>
</protein>
<evidence type="ECO:0000256" key="1">
    <source>
        <dbReference type="ARBA" id="ARBA00023239"/>
    </source>
</evidence>
<dbReference type="Pfam" id="PF00701">
    <property type="entry name" value="DHDPS"/>
    <property type="match status" value="1"/>
</dbReference>
<evidence type="ECO:0000313" key="7">
    <source>
        <dbReference type="Proteomes" id="UP000654370"/>
    </source>
</evidence>
<feature type="binding site" evidence="5">
    <location>
        <position position="50"/>
    </location>
    <ligand>
        <name>pyruvate</name>
        <dbReference type="ChEBI" id="CHEBI:15361"/>
    </ligand>
</feature>
<dbReference type="OrthoDB" id="191315at2759"/>
<feature type="active site" description="Schiff-base intermediate with substrate" evidence="4">
    <location>
        <position position="172"/>
    </location>
</feature>
<keyword evidence="7" id="KW-1185">Reference proteome</keyword>
<dbReference type="PROSITE" id="PS00665">
    <property type="entry name" value="DHDPS_1"/>
    <property type="match status" value="1"/>
</dbReference>
<dbReference type="Proteomes" id="UP000654370">
    <property type="component" value="Unassembled WGS sequence"/>
</dbReference>
<feature type="binding site" evidence="5">
    <location>
        <position position="215"/>
    </location>
    <ligand>
        <name>pyruvate</name>
        <dbReference type="ChEBI" id="CHEBI:15361"/>
    </ligand>
</feature>
<keyword evidence="1 3" id="KW-0456">Lyase</keyword>
<dbReference type="InterPro" id="IPR020624">
    <property type="entry name" value="Schiff_base-form_aldolases_CS"/>
</dbReference>
<evidence type="ECO:0000313" key="6">
    <source>
        <dbReference type="EMBL" id="KAG2176190.1"/>
    </source>
</evidence>
<evidence type="ECO:0000256" key="5">
    <source>
        <dbReference type="PIRSR" id="PIRSR001365-2"/>
    </source>
</evidence>
<evidence type="ECO:0000256" key="2">
    <source>
        <dbReference type="ARBA" id="ARBA00023270"/>
    </source>
</evidence>
<dbReference type="PANTHER" id="PTHR12128:SF66">
    <property type="entry name" value="4-HYDROXY-2-OXOGLUTARATE ALDOLASE, MITOCHONDRIAL"/>
    <property type="match status" value="1"/>
</dbReference>
<dbReference type="AlphaFoldDB" id="A0A8H7PM19"/>
<dbReference type="SMART" id="SM01130">
    <property type="entry name" value="DHDPS"/>
    <property type="match status" value="1"/>
</dbReference>
<comment type="similarity">
    <text evidence="3">Belongs to the DapA family.</text>
</comment>
<comment type="caution">
    <text evidence="6">The sequence shown here is derived from an EMBL/GenBank/DDBJ whole genome shotgun (WGS) entry which is preliminary data.</text>
</comment>
<dbReference type="GO" id="GO:0008840">
    <property type="term" value="F:4-hydroxy-tetrahydrodipicolinate synthase activity"/>
    <property type="evidence" value="ECO:0007669"/>
    <property type="project" value="TreeGrafter"/>
</dbReference>
<dbReference type="PANTHER" id="PTHR12128">
    <property type="entry name" value="DIHYDRODIPICOLINATE SYNTHASE"/>
    <property type="match status" value="1"/>
</dbReference>
<dbReference type="SUPFAM" id="SSF51569">
    <property type="entry name" value="Aldolase"/>
    <property type="match status" value="1"/>
</dbReference>
<name>A0A8H7PM19_MORIS</name>
<gene>
    <name evidence="6" type="ORF">INT43_005424</name>
</gene>
<organism evidence="6 7">
    <name type="scientific">Mortierella isabellina</name>
    <name type="common">Filamentous fungus</name>
    <name type="synonym">Umbelopsis isabellina</name>
    <dbReference type="NCBI Taxonomy" id="91625"/>
    <lineage>
        <taxon>Eukaryota</taxon>
        <taxon>Fungi</taxon>
        <taxon>Fungi incertae sedis</taxon>
        <taxon>Mucoromycota</taxon>
        <taxon>Mucoromycotina</taxon>
        <taxon>Umbelopsidomycetes</taxon>
        <taxon>Umbelopsidales</taxon>
        <taxon>Umbelopsidaceae</taxon>
        <taxon>Umbelopsis</taxon>
    </lineage>
</organism>
<dbReference type="PIRSF" id="PIRSF001365">
    <property type="entry name" value="DHDPS"/>
    <property type="match status" value="1"/>
</dbReference>
<accession>A0A8H7PM19</accession>
<dbReference type="InterPro" id="IPR002220">
    <property type="entry name" value="DapA-like"/>
</dbReference>
<dbReference type="PRINTS" id="PR00146">
    <property type="entry name" value="DHPICSNTHASE"/>
</dbReference>
<reference evidence="6" key="1">
    <citation type="submission" date="2020-12" db="EMBL/GenBank/DDBJ databases">
        <title>Metabolic potential, ecology and presence of endohyphal bacteria is reflected in genomic diversity of Mucoromycotina.</title>
        <authorList>
            <person name="Muszewska A."/>
            <person name="Okrasinska A."/>
            <person name="Steczkiewicz K."/>
            <person name="Drgas O."/>
            <person name="Orlowska M."/>
            <person name="Perlinska-Lenart U."/>
            <person name="Aleksandrzak-Piekarczyk T."/>
            <person name="Szatraj K."/>
            <person name="Zielenkiewicz U."/>
            <person name="Pilsyk S."/>
            <person name="Malc E."/>
            <person name="Mieczkowski P."/>
            <person name="Kruszewska J.S."/>
            <person name="Biernat P."/>
            <person name="Pawlowska J."/>
        </authorList>
    </citation>
    <scope>NUCLEOTIDE SEQUENCE</scope>
    <source>
        <strain evidence="6">WA0000067209</strain>
    </source>
</reference>
<evidence type="ECO:0000256" key="3">
    <source>
        <dbReference type="PIRNR" id="PIRNR001365"/>
    </source>
</evidence>
<proteinExistence type="inferred from homology"/>
<evidence type="ECO:0008006" key="8">
    <source>
        <dbReference type="Google" id="ProtNLM"/>
    </source>
</evidence>
<dbReference type="CDD" id="cd00408">
    <property type="entry name" value="DHDPS-like"/>
    <property type="match status" value="1"/>
</dbReference>
<feature type="active site" description="Proton donor/acceptor" evidence="4">
    <location>
        <position position="143"/>
    </location>
</feature>
<dbReference type="Gene3D" id="3.20.20.70">
    <property type="entry name" value="Aldolase class I"/>
    <property type="match status" value="1"/>
</dbReference>
<dbReference type="EMBL" id="JAEPQZ010000010">
    <property type="protein sequence ID" value="KAG2176190.1"/>
    <property type="molecule type" value="Genomic_DNA"/>
</dbReference>